<dbReference type="PANTHER" id="PTHR28221:SF2">
    <property type="entry name" value="RNA POLYMERASE I-SPECIFIC TRANSCRIPTION INITIATION FACTOR RRN6"/>
    <property type="match status" value="1"/>
</dbReference>
<feature type="compositionally biased region" description="Basic and acidic residues" evidence="1">
    <location>
        <begin position="939"/>
        <end position="948"/>
    </location>
</feature>
<feature type="region of interest" description="Disordered" evidence="1">
    <location>
        <begin position="830"/>
        <end position="869"/>
    </location>
</feature>
<evidence type="ECO:0000259" key="2">
    <source>
        <dbReference type="Pfam" id="PF10214"/>
    </source>
</evidence>
<dbReference type="InterPro" id="IPR019350">
    <property type="entry name" value="RNA_pol_I-sp_TIF_RRN6-like"/>
</dbReference>
<gene>
    <name evidence="4" type="ORF">E4U09_004884</name>
</gene>
<dbReference type="GO" id="GO:0042790">
    <property type="term" value="P:nucleolar large rRNA transcription by RNA polymerase I"/>
    <property type="evidence" value="ECO:0007669"/>
    <property type="project" value="TreeGrafter"/>
</dbReference>
<reference evidence="4 5" key="1">
    <citation type="journal article" date="2020" name="bioRxiv">
        <title>Whole genome comparisons of ergot fungi reveals the divergence and evolution of species within the genus Claviceps are the result of varying mechanisms driving genome evolution and host range expansion.</title>
        <authorList>
            <person name="Wyka S.A."/>
            <person name="Mondo S.J."/>
            <person name="Liu M."/>
            <person name="Dettman J."/>
            <person name="Nalam V."/>
            <person name="Broders K.D."/>
        </authorList>
    </citation>
    <scope>NUCLEOTIDE SEQUENCE [LARGE SCALE GENOMIC DNA]</scope>
    <source>
        <strain evidence="4 5">Clav52</strain>
    </source>
</reference>
<protein>
    <recommendedName>
        <fullName evidence="6">RNA polymerase I-specific transcription initiation factor RRN6-like protein</fullName>
    </recommendedName>
</protein>
<evidence type="ECO:0008006" key="6">
    <source>
        <dbReference type="Google" id="ProtNLM"/>
    </source>
</evidence>
<dbReference type="GO" id="GO:0001179">
    <property type="term" value="F:RNA polymerase I general transcription initiation factor binding"/>
    <property type="evidence" value="ECO:0007669"/>
    <property type="project" value="TreeGrafter"/>
</dbReference>
<organism evidence="4 5">
    <name type="scientific">Claviceps aff. purpurea</name>
    <dbReference type="NCBI Taxonomy" id="1967640"/>
    <lineage>
        <taxon>Eukaryota</taxon>
        <taxon>Fungi</taxon>
        <taxon>Dikarya</taxon>
        <taxon>Ascomycota</taxon>
        <taxon>Pezizomycotina</taxon>
        <taxon>Sordariomycetes</taxon>
        <taxon>Hypocreomycetidae</taxon>
        <taxon>Hypocreales</taxon>
        <taxon>Clavicipitaceae</taxon>
        <taxon>Claviceps</taxon>
    </lineage>
</organism>
<dbReference type="GO" id="GO:0001163">
    <property type="term" value="F:RNA polymerase I transcription regulatory region sequence-specific DNA binding"/>
    <property type="evidence" value="ECO:0007669"/>
    <property type="project" value="TreeGrafter"/>
</dbReference>
<proteinExistence type="predicted"/>
<feature type="region of interest" description="Disordered" evidence="1">
    <location>
        <begin position="935"/>
        <end position="961"/>
    </location>
</feature>
<sequence length="1026" mass="114037">MAESRRLADLHLGQPGLLTYIPSDGPDRPGILHSARITSHAPRFNIVGTTANLYAPSRPGVPNPSSKLHKTLRVQGRYLLNSHPEACIGGPAAFSDILKDSLSRSKHSDDLQDQRDTLAMGDVTDAGPNIYTTTPLLAVVTGESGQKLRLVVANKSQWQWGEHEDALLHLSVMDISHQENETIWTGDGLPIVNVKFVTTWWQTARARWLLVQTQSTVTLLQPELHSVPVPQHHADSSSDAFQPPSFIAPNRLIVLDHKDIGGNGISDVWFIPASIGSLPQLGVIDQCGYWSIWTLMGTWQVNMNTLRLSLYKCGHICDGVLPSIPPHSTHPAQRHGMLLIGQTCTDDSSDLPSMPEQDSKDRIVSSPHYFLIWNAGNLVLLDLETEKIIQKLDIVRQSRLAPDWIIGVEQSSANPRHVFVLTARQIIWLDLALTQGAAETVVLRPTLLLACSHVGFDNEDYRMSTCRASEDNGSSTMVFIHSPNVGQLTVYWFGLAPETQLPQYHRHMTSLSSAGQHSAINKAQLIKVWPAKLEDDPQASGKPGPGLEYIRNDVKFYQMTILGEDLSVRYCICASSPDPTINVTLPTIRVSWSHSEERRRHKKRRKRLLRQMGNLFVVPDGMTDENMNTLLMKRKTINIEVPNQDAAKYEPRPKLLKVDGILQEISSQLSSAIDRGACGLPTDMIAFIRNTFDHCTLENGTIPLTSWMQLFSNAEEPIAYDPLSDSMEPDMWELLRSTGNSAVVTQLRRRDVDGNEPSSSVLEYSSLVKQFSDFWLQSAPSLPQEMQLVRLIWVCEVARDFYLSSYGCLVQDVPLLEPCLEAGTSSDAERHAADDITQQSSHRSTQPDIKFAASSPAEPVSSPGANEAAEPVDAAFQRLRLLCPTLTPGTLGPLKPPKVLSYWPSERGVDTDDYISSVALAEEAKFSHIKERRRRVESRKRAQSEKYKLPPMRRPVGETKREEDTFVDLTQRRTPAMQIMSSQQAVPGSSQSFMVAGPSVAMSQPVSGVFGDRKVVKKGKRKSGFR</sequence>
<dbReference type="Proteomes" id="UP000707071">
    <property type="component" value="Unassembled WGS sequence"/>
</dbReference>
<evidence type="ECO:0000256" key="1">
    <source>
        <dbReference type="SAM" id="MobiDB-lite"/>
    </source>
</evidence>
<dbReference type="AlphaFoldDB" id="A0A9P7QRB0"/>
<evidence type="ECO:0000259" key="3">
    <source>
        <dbReference type="Pfam" id="PF20639"/>
    </source>
</evidence>
<feature type="domain" description="RRN6 beta-propeller" evidence="2">
    <location>
        <begin position="116"/>
        <end position="504"/>
    </location>
</feature>
<comment type="caution">
    <text evidence="4">The sequence shown here is derived from an EMBL/GenBank/DDBJ whole genome shotgun (WGS) entry which is preliminary data.</text>
</comment>
<dbReference type="Pfam" id="PF10214">
    <property type="entry name" value="Rrn6_beta-prop"/>
    <property type="match status" value="1"/>
</dbReference>
<dbReference type="InterPro" id="IPR048536">
    <property type="entry name" value="Rrn6_K-rich"/>
</dbReference>
<dbReference type="GO" id="GO:0070860">
    <property type="term" value="C:RNA polymerase I core factor complex"/>
    <property type="evidence" value="ECO:0007669"/>
    <property type="project" value="TreeGrafter"/>
</dbReference>
<evidence type="ECO:0000313" key="5">
    <source>
        <dbReference type="Proteomes" id="UP000707071"/>
    </source>
</evidence>
<accession>A0A9P7QRB0</accession>
<evidence type="ECO:0000313" key="4">
    <source>
        <dbReference type="EMBL" id="KAG6303820.1"/>
    </source>
</evidence>
<dbReference type="InterPro" id="IPR048535">
    <property type="entry name" value="RRN6_beta-prop"/>
</dbReference>
<feature type="domain" description="RRN6 K-rich C-terminal" evidence="3">
    <location>
        <begin position="898"/>
        <end position="1025"/>
    </location>
</feature>
<feature type="compositionally biased region" description="Low complexity" evidence="1">
    <location>
        <begin position="852"/>
        <end position="865"/>
    </location>
</feature>
<name>A0A9P7QRB0_9HYPO</name>
<feature type="compositionally biased region" description="Polar residues" evidence="1">
    <location>
        <begin position="836"/>
        <end position="847"/>
    </location>
</feature>
<keyword evidence="5" id="KW-1185">Reference proteome</keyword>
<dbReference type="Pfam" id="PF20639">
    <property type="entry name" value="Rrn6_K-rich"/>
    <property type="match status" value="1"/>
</dbReference>
<dbReference type="PANTHER" id="PTHR28221">
    <property type="entry name" value="RNA POLYMERASE I-SPECIFIC TRANSCRIPTION INITIATION FACTOR RRN6"/>
    <property type="match status" value="1"/>
</dbReference>
<dbReference type="EMBL" id="SRRH01000004">
    <property type="protein sequence ID" value="KAG6303820.1"/>
    <property type="molecule type" value="Genomic_DNA"/>
</dbReference>